<gene>
    <name evidence="3" type="ORF">EFL26_21635</name>
</gene>
<dbReference type="RefSeq" id="WP_123224990.1">
    <property type="nucleotide sequence ID" value="NZ_RJSF01000047.1"/>
</dbReference>
<reference evidence="3 4" key="1">
    <citation type="submission" date="2018-11" db="EMBL/GenBank/DDBJ databases">
        <authorList>
            <person name="Li F."/>
        </authorList>
    </citation>
    <scope>NUCLEOTIDE SEQUENCE [LARGE SCALE GENOMIC DNA]</scope>
    <source>
        <strain evidence="3 4">Gsoil 818</strain>
    </source>
</reference>
<proteinExistence type="predicted"/>
<sequence>MTRASIQLEESTMTSPPADDRSDERSVVPRVDSAAHWIELFTQALGAGHYAALARLVEFIHPEYTGVQPRTPDVVGRASLLALFARVYALVPDLRGQVLHANIYDGGVYIEARLSGTLGGRRMTWKTCDRFWFEDGLVKGRVTYFDPLDLLASVAGRPRAWRRWWRSGLGPPSRRISKRVDPRSRNLRTQADT</sequence>
<dbReference type="SUPFAM" id="SSF54427">
    <property type="entry name" value="NTF2-like"/>
    <property type="match status" value="1"/>
</dbReference>
<dbReference type="Pfam" id="PF12680">
    <property type="entry name" value="SnoaL_2"/>
    <property type="match status" value="1"/>
</dbReference>
<feature type="region of interest" description="Disordered" evidence="1">
    <location>
        <begin position="171"/>
        <end position="193"/>
    </location>
</feature>
<evidence type="ECO:0000259" key="2">
    <source>
        <dbReference type="Pfam" id="PF12680"/>
    </source>
</evidence>
<comment type="caution">
    <text evidence="3">The sequence shown here is derived from an EMBL/GenBank/DDBJ whole genome shotgun (WGS) entry which is preliminary data.</text>
</comment>
<protein>
    <submittedName>
        <fullName evidence="3">Nuclear transport factor 2 family protein</fullName>
    </submittedName>
</protein>
<name>A0A3N0GH54_9ACTN</name>
<evidence type="ECO:0000313" key="3">
    <source>
        <dbReference type="EMBL" id="RNM11759.1"/>
    </source>
</evidence>
<dbReference type="InterPro" id="IPR032710">
    <property type="entry name" value="NTF2-like_dom_sf"/>
</dbReference>
<accession>A0A3N0GH54</accession>
<dbReference type="Gene3D" id="3.10.450.50">
    <property type="match status" value="1"/>
</dbReference>
<feature type="compositionally biased region" description="Polar residues" evidence="1">
    <location>
        <begin position="1"/>
        <end position="15"/>
    </location>
</feature>
<keyword evidence="4" id="KW-1185">Reference proteome</keyword>
<evidence type="ECO:0000313" key="4">
    <source>
        <dbReference type="Proteomes" id="UP000279994"/>
    </source>
</evidence>
<dbReference type="InterPro" id="IPR037401">
    <property type="entry name" value="SnoaL-like"/>
</dbReference>
<dbReference type="OrthoDB" id="8229984at2"/>
<feature type="domain" description="SnoaL-like" evidence="2">
    <location>
        <begin position="41"/>
        <end position="138"/>
    </location>
</feature>
<organism evidence="3 4">
    <name type="scientific">Nocardioides pocheonensis</name>
    <dbReference type="NCBI Taxonomy" id="661485"/>
    <lineage>
        <taxon>Bacteria</taxon>
        <taxon>Bacillati</taxon>
        <taxon>Actinomycetota</taxon>
        <taxon>Actinomycetes</taxon>
        <taxon>Propionibacteriales</taxon>
        <taxon>Nocardioidaceae</taxon>
        <taxon>Nocardioides</taxon>
    </lineage>
</organism>
<dbReference type="EMBL" id="RJSF01000047">
    <property type="protein sequence ID" value="RNM11759.1"/>
    <property type="molecule type" value="Genomic_DNA"/>
</dbReference>
<dbReference type="AlphaFoldDB" id="A0A3N0GH54"/>
<evidence type="ECO:0000256" key="1">
    <source>
        <dbReference type="SAM" id="MobiDB-lite"/>
    </source>
</evidence>
<feature type="region of interest" description="Disordered" evidence="1">
    <location>
        <begin position="1"/>
        <end position="25"/>
    </location>
</feature>
<dbReference type="Proteomes" id="UP000279994">
    <property type="component" value="Unassembled WGS sequence"/>
</dbReference>